<feature type="compositionally biased region" description="Basic and acidic residues" evidence="2">
    <location>
        <begin position="594"/>
        <end position="607"/>
    </location>
</feature>
<dbReference type="Pfam" id="PF02145">
    <property type="entry name" value="Rap_GAP"/>
    <property type="match status" value="1"/>
</dbReference>
<keyword evidence="1" id="KW-0343">GTPase activation</keyword>
<dbReference type="PANTHER" id="PTHR10063:SF11">
    <property type="entry name" value="RHO GTPASE-ACTIVATING PROTEIN CG5521-RELATED"/>
    <property type="match status" value="1"/>
</dbReference>
<sequence>MAEVAVEMFARKAKSADVTTSLQRFADLHRDCASRAKHLKLALDALCVQEKRQFIDDYSFETFHLVDELLLQGDLTQAGQAVLEAESALWTLEQLLCLAPELIGNGWQKHAIEFVLKKALFPHNLLAVRKIAIRLFLLWYQSLAVYNNTNSQLDSVFQCLLPHFPLRSGLSTESILQNYCQAVGTVSAPGPMRSSPLINNPNSSAPTVKEKAQLLQVYLDKFLEYCTRETVRLEWGDESKRLDCAKFIVDRVIVLYIYETFSDIETNGVDIYGGWEGTEEHTDIRDTADPIVIARYWLIRWMTTIASSSESEPSSGGQALYKQALFSSRKATNTLLTLLKEAVLLPLPCSNVIHKVFALIRSWLLQRDIPPFVAGSGVSIESLSLLLIHFLTSFFHSPYLTTCGDRLSSAIALTQGFLQTARDLSNPVPPLPQPLSPRFWCELIRSLADGIRVVTCRNLYTCGQVANWWKSKTLRNIDEPKRYERIFEYINFISVIIIVSVIACRSDAYGRATSGALAQNLLVVFVFVRAVRGIEIEERIWDDVLSVFQSGCWVQMIEQWSRVVDIVTRALILNVFEADIAPLSAVQSPPVANTRRERTEETVRTEDDTSVELGSEDSRSEAEASVEDENAQINSVVQSAGDSNVWLRVWMRIVNLVSPLHAAHSQLAIQTVSRTIGTLLRVSGTDALVHWICARLLVLPVAAQAHCIPAFCAVLSSSSPPPLIQAHILIALTKALASEQCSAVFENMPSMSHEHLCALAKPTLNALSQLVKQFHYSPRSIQVAALLAPDHDAAETLLLDLIASNAPEISLQSHALALNALALLVIERADTALMFDVLNRIRRIRGSSRLLHLFCSDLNQLARLSHSNKLIELLERTLELVNEECWAGELLWQSVSLSLNEVSPRRPLLDRVVHDRRSCLEGMLLTYAHQFPLTSFSLAKCNSAEYLQKDGPHTNGDQLTSRRVFVDQKSAILSVDHEDGVRVTCRTVVGKHCWRFKDEREACRRSGNVNKWLRKLATKPRNVVRKESSTRTLIDDPFQGLPQLPHTLETEPIECSDMYSFIQQNRRILVRPSSGQRSLAEEQSTQTLVDENSSLWRSLVSDFRLFSSTRQMPPNFARDLRHLDQISSREVHKVAVIYVAKGQEDKNVILANGAGSKSFDAFVSGLGWFVQIGKRHSGYSGGLSGETVAPYFASGDSEVIFHVSTMLGGDVTQKLKHLGNDEVHVVWSEHDRPYRRDTIATRFCDVLLVLYQISTFLVRVHIETQRPLEFGPLFDGAHVHVKQLPHLVRDTVLNASRAYRIAQQDCARPLQHREKVFSESRQQLIALSVASSISQVYVPSLKS</sequence>
<evidence type="ECO:0000259" key="3">
    <source>
        <dbReference type="PROSITE" id="PS50085"/>
    </source>
</evidence>
<dbReference type="GO" id="GO:0005096">
    <property type="term" value="F:GTPase activator activity"/>
    <property type="evidence" value="ECO:0007669"/>
    <property type="project" value="UniProtKB-KW"/>
</dbReference>
<evidence type="ECO:0000256" key="1">
    <source>
        <dbReference type="ARBA" id="ARBA00022468"/>
    </source>
</evidence>
<dbReference type="InterPro" id="IPR027107">
    <property type="entry name" value="Tuberin/Ral-act_asu"/>
</dbReference>
<reference evidence="5" key="1">
    <citation type="submission" date="2022-11" db="UniProtKB">
        <authorList>
            <consortium name="WormBaseParasite"/>
        </authorList>
    </citation>
    <scope>IDENTIFICATION</scope>
</reference>
<feature type="domain" description="Rap-GAP" evidence="3">
    <location>
        <begin position="1120"/>
        <end position="1324"/>
    </location>
</feature>
<dbReference type="Proteomes" id="UP000887569">
    <property type="component" value="Unplaced"/>
</dbReference>
<protein>
    <submittedName>
        <fullName evidence="5">Rap-GAP domain-containing protein</fullName>
    </submittedName>
</protein>
<dbReference type="PANTHER" id="PTHR10063">
    <property type="entry name" value="TUBERIN"/>
    <property type="match status" value="1"/>
</dbReference>
<accession>A0A915CEB0</accession>
<dbReference type="GO" id="GO:0051056">
    <property type="term" value="P:regulation of small GTPase mediated signal transduction"/>
    <property type="evidence" value="ECO:0007669"/>
    <property type="project" value="InterPro"/>
</dbReference>
<dbReference type="FunFam" id="3.40.50.11210:FF:000001">
    <property type="entry name" value="Ral GTPase-activating protein subunit alpha-1 isoform 1"/>
    <property type="match status" value="1"/>
</dbReference>
<evidence type="ECO:0000313" key="4">
    <source>
        <dbReference type="Proteomes" id="UP000887569"/>
    </source>
</evidence>
<dbReference type="WBParaSite" id="PgR126X_g021_t02">
    <property type="protein sequence ID" value="PgR126X_g021_t02"/>
    <property type="gene ID" value="PgR126X_g021"/>
</dbReference>
<feature type="region of interest" description="Disordered" evidence="2">
    <location>
        <begin position="591"/>
        <end position="629"/>
    </location>
</feature>
<dbReference type="Gene3D" id="3.40.50.11210">
    <property type="entry name" value="Rap/Ran-GAP"/>
    <property type="match status" value="1"/>
</dbReference>
<dbReference type="GO" id="GO:0005634">
    <property type="term" value="C:nucleus"/>
    <property type="evidence" value="ECO:0007669"/>
    <property type="project" value="InterPro"/>
</dbReference>
<proteinExistence type="predicted"/>
<evidence type="ECO:0000256" key="2">
    <source>
        <dbReference type="SAM" id="MobiDB-lite"/>
    </source>
</evidence>
<dbReference type="PROSITE" id="PS50085">
    <property type="entry name" value="RAPGAP"/>
    <property type="match status" value="1"/>
</dbReference>
<dbReference type="SUPFAM" id="SSF111347">
    <property type="entry name" value="Rap/Ran-GAP"/>
    <property type="match status" value="1"/>
</dbReference>
<name>A0A915CEB0_PARUN</name>
<keyword evidence="4" id="KW-1185">Reference proteome</keyword>
<organism evidence="4 5">
    <name type="scientific">Parascaris univalens</name>
    <name type="common">Nematode worm</name>
    <dbReference type="NCBI Taxonomy" id="6257"/>
    <lineage>
        <taxon>Eukaryota</taxon>
        <taxon>Metazoa</taxon>
        <taxon>Ecdysozoa</taxon>
        <taxon>Nematoda</taxon>
        <taxon>Chromadorea</taxon>
        <taxon>Rhabditida</taxon>
        <taxon>Spirurina</taxon>
        <taxon>Ascaridomorpha</taxon>
        <taxon>Ascaridoidea</taxon>
        <taxon>Ascarididae</taxon>
        <taxon>Parascaris</taxon>
    </lineage>
</organism>
<evidence type="ECO:0000313" key="5">
    <source>
        <dbReference type="WBParaSite" id="PgR126X_g021_t02"/>
    </source>
</evidence>
<dbReference type="InterPro" id="IPR035974">
    <property type="entry name" value="Rap/Ran-GAP_sf"/>
</dbReference>
<dbReference type="InterPro" id="IPR000331">
    <property type="entry name" value="Rap/Ran_GAP_dom"/>
</dbReference>
<dbReference type="GO" id="GO:0005737">
    <property type="term" value="C:cytoplasm"/>
    <property type="evidence" value="ECO:0007669"/>
    <property type="project" value="TreeGrafter"/>
</dbReference>